<accession>A0A0G4FPB2</accession>
<reference evidence="1" key="1">
    <citation type="submission" date="2014-11" db="EMBL/GenBank/DDBJ databases">
        <authorList>
            <person name="Otto D Thomas"/>
            <person name="Naeem Raeece"/>
        </authorList>
    </citation>
    <scope>NUCLEOTIDE SEQUENCE</scope>
</reference>
<protein>
    <recommendedName>
        <fullName evidence="2">SET domain-containing protein</fullName>
    </recommendedName>
</protein>
<dbReference type="EMBL" id="CDMZ01000510">
    <property type="protein sequence ID" value="CEM15843.1"/>
    <property type="molecule type" value="Genomic_DNA"/>
</dbReference>
<dbReference type="VEuPathDB" id="CryptoDB:Cvel_17966"/>
<proteinExistence type="predicted"/>
<evidence type="ECO:0000313" key="1">
    <source>
        <dbReference type="EMBL" id="CEM15843.1"/>
    </source>
</evidence>
<gene>
    <name evidence="1" type="ORF">Cvel_17966</name>
</gene>
<organism evidence="1">
    <name type="scientific">Chromera velia CCMP2878</name>
    <dbReference type="NCBI Taxonomy" id="1169474"/>
    <lineage>
        <taxon>Eukaryota</taxon>
        <taxon>Sar</taxon>
        <taxon>Alveolata</taxon>
        <taxon>Colpodellida</taxon>
        <taxon>Chromeraceae</taxon>
        <taxon>Chromera</taxon>
    </lineage>
</organism>
<dbReference type="AlphaFoldDB" id="A0A0G4FPB2"/>
<sequence>MSPGVSLPCESAWGNVPNQGWLLPTEVRASKIPQAGKGRFAKASAPRGSVVMQKRLLPVSSVQCLQDIPTDSTLLFESLEDLQKYLSLMETGTKRSAEEVLDVLAHYTWGRAGLQYVFLNAVSTATNHASSETEGLNIAFDVIGGLGCQSFVVGRALQDIQEGDELLDNYFRHEMPKFFLQFAKEHSIVHARQIVRELFGHEAKVKETHVSECTRLVN</sequence>
<evidence type="ECO:0008006" key="2">
    <source>
        <dbReference type="Google" id="ProtNLM"/>
    </source>
</evidence>
<name>A0A0G4FPB2_9ALVE</name>
<dbReference type="InterPro" id="IPR046341">
    <property type="entry name" value="SET_dom_sf"/>
</dbReference>
<dbReference type="Gene3D" id="2.170.270.10">
    <property type="entry name" value="SET domain"/>
    <property type="match status" value="1"/>
</dbReference>
<dbReference type="SUPFAM" id="SSF82199">
    <property type="entry name" value="SET domain"/>
    <property type="match status" value="1"/>
</dbReference>